<evidence type="ECO:0000313" key="4">
    <source>
        <dbReference type="Proteomes" id="UP000007646"/>
    </source>
</evidence>
<dbReference type="InParanoid" id="G3TCW5"/>
<evidence type="ECO:0000313" key="3">
    <source>
        <dbReference type="Ensembl" id="ENSLAFP00000011937.3"/>
    </source>
</evidence>
<feature type="region of interest" description="Disordered" evidence="2">
    <location>
        <begin position="160"/>
        <end position="191"/>
    </location>
</feature>
<evidence type="ECO:0000256" key="2">
    <source>
        <dbReference type="SAM" id="MobiDB-lite"/>
    </source>
</evidence>
<dbReference type="Ensembl" id="ENSLAFT00000014255.3">
    <property type="protein sequence ID" value="ENSLAFP00000011937.3"/>
    <property type="gene ID" value="ENSLAFG00000014253.3"/>
</dbReference>
<keyword evidence="4" id="KW-1185">Reference proteome</keyword>
<organism evidence="3 4">
    <name type="scientific">Loxodonta africana</name>
    <name type="common">African elephant</name>
    <dbReference type="NCBI Taxonomy" id="9785"/>
    <lineage>
        <taxon>Eukaryota</taxon>
        <taxon>Metazoa</taxon>
        <taxon>Chordata</taxon>
        <taxon>Craniata</taxon>
        <taxon>Vertebrata</taxon>
        <taxon>Euteleostomi</taxon>
        <taxon>Mammalia</taxon>
        <taxon>Eutheria</taxon>
        <taxon>Afrotheria</taxon>
        <taxon>Proboscidea</taxon>
        <taxon>Elephantidae</taxon>
        <taxon>Loxodonta</taxon>
    </lineage>
</organism>
<feature type="region of interest" description="Disordered" evidence="2">
    <location>
        <begin position="224"/>
        <end position="244"/>
    </location>
</feature>
<feature type="region of interest" description="Disordered" evidence="2">
    <location>
        <begin position="2228"/>
        <end position="2248"/>
    </location>
</feature>
<dbReference type="eggNOG" id="ENOG502RXIX">
    <property type="taxonomic scope" value="Eukaryota"/>
</dbReference>
<dbReference type="FunCoup" id="G3TCW5">
    <property type="interactions" value="1"/>
</dbReference>
<protein>
    <submittedName>
        <fullName evidence="3">Zinc finger DBF-type containing 2</fullName>
    </submittedName>
</protein>
<dbReference type="Proteomes" id="UP000007646">
    <property type="component" value="Unassembled WGS sequence"/>
</dbReference>
<feature type="coiled-coil region" evidence="1">
    <location>
        <begin position="613"/>
        <end position="640"/>
    </location>
</feature>
<dbReference type="GO" id="GO:0071514">
    <property type="term" value="P:genomic imprinting"/>
    <property type="evidence" value="ECO:0007669"/>
    <property type="project" value="TreeGrafter"/>
</dbReference>
<dbReference type="OMA" id="QCDPSLQ"/>
<reference evidence="3" key="3">
    <citation type="submission" date="2025-09" db="UniProtKB">
        <authorList>
            <consortium name="Ensembl"/>
        </authorList>
    </citation>
    <scope>IDENTIFICATION</scope>
    <source>
        <strain evidence="3">Isolate ISIS603380</strain>
    </source>
</reference>
<reference evidence="3 4" key="1">
    <citation type="submission" date="2009-06" db="EMBL/GenBank/DDBJ databases">
        <title>The Genome Sequence of Loxodonta africana (African elephant).</title>
        <authorList>
            <person name="Di Palma F."/>
            <person name="Heiman D."/>
            <person name="Young S."/>
            <person name="Johnson J."/>
            <person name="Lander E.S."/>
            <person name="Lindblad-Toh K."/>
        </authorList>
    </citation>
    <scope>NUCLEOTIDE SEQUENCE [LARGE SCALE GENOMIC DNA]</scope>
    <source>
        <strain evidence="3 4">Isolate ISIS603380</strain>
    </source>
</reference>
<accession>G3TCW5</accession>
<dbReference type="PANTHER" id="PTHR21639">
    <property type="entry name" value="DBF4-TYPE ZINC FINGER-CONTAINING PROTEIN 2"/>
    <property type="match status" value="1"/>
</dbReference>
<dbReference type="STRING" id="9785.ENSLAFP00000011937"/>
<dbReference type="PANTHER" id="PTHR21639:SF5">
    <property type="entry name" value="DBF4-TYPE ZINC FINGER-CONTAINING PROTEIN 2"/>
    <property type="match status" value="1"/>
</dbReference>
<dbReference type="InterPro" id="IPR038890">
    <property type="entry name" value="ZDBF2"/>
</dbReference>
<evidence type="ECO:0000256" key="1">
    <source>
        <dbReference type="SAM" id="Coils"/>
    </source>
</evidence>
<feature type="region of interest" description="Disordered" evidence="2">
    <location>
        <begin position="836"/>
        <end position="859"/>
    </location>
</feature>
<proteinExistence type="predicted"/>
<feature type="compositionally biased region" description="Basic and acidic residues" evidence="2">
    <location>
        <begin position="836"/>
        <end position="845"/>
    </location>
</feature>
<reference evidence="3" key="2">
    <citation type="submission" date="2025-08" db="UniProtKB">
        <authorList>
            <consortium name="Ensembl"/>
        </authorList>
    </citation>
    <scope>IDENTIFICATION</scope>
    <source>
        <strain evidence="3">Isolate ISIS603380</strain>
    </source>
</reference>
<sequence>LNISHFSRLFKNYLSQHMFSAHHRNMATEKRMGSSSLMERFLQDVLRHHPYQYQESRSAPPLPPSSALIASLKNTVSPEVALFDDFVPEEMVKNTAGVRGDVPTKSFEELFSRPSKSQEYIKDISIRPSVIQKLEKGQQYTLKFVHKIGSNMQEFNPVDVDQATNNGQNVIRPPVISSAPPASRLSESSYHRPVISNATRLPVVAHLDSGNKYDPNKVDRYLEKPGNSFSNPVSYPEPKESTTKSLSINSGKLILQEGVNPQGKTLSAGFKFHEFMDTEGPLRSESLSKLAENSAANLDKINISSNKGISEDAIPKNHEELFSNMDHTQEEKHMFFNKSRVLEQKSSVCSEMKFDCRSLHSVSDQPQEAVQDLNPWKEEQVDPGDKNCESRGFEMSFNCSSSFLSLTDQSEVTAKEINLPVEEHADLQYKNNKSCASEVSSDSDGSLQFITSQPQKSVNISLVDQSYESGSSEIDFHCDTSLQPIIVHPQQSVKDRNLPMEMHTGLVDKNYGSSSSETSADSAFPLEAVVDRLPSAVKEIKLQKKVHIGLVDKNYESSCSETSFDCEFSPQSVVDHCQLAVEGGNLKERHVDLEDKNCKPSGVKACLDCDGSLQIVTDESKRAVEEINILREKNADLVDKNCEYHGPKMSFHGDTQIMADQSEVKPQELDTDLEKKSDEPSISDLSFDSEASLCWSSNDQRQGALDEINLKELNVDMEIKSYDCSSSELTFDSDPLLAVTEQSRLDFEEIKDHIKLQDKNFESNSSDITFESDISLQSVVDQPQVTVYEEEYVDLENKSNASCVSDITFDSDIPVHSDTEQSEVAVKERTIQEEEHVHLERKSDESTGSEISLDSGIPLHSVTNPTNVAIKKLNLQKEEQLNLENKGSEPRGLELSSDYDDTFHSVTDCSEVSVDERNLEKKLDSGMPLKSVICQPEVVVEKTHLQNEKHADLEGKSAECSGSELILDSDIPHYLVTEPQTCIKKTNIQKEERVALENKSDNCSRSEIALDSDVSLRSRTQKLVEDRVDPEDESTESRGFGISLDVDAPFHFMTDRPHLTLLKEKCVDLENKNSESSGSKISFDSHYPLQALAEQIQEAIKKINLWKEEHIGLGNKIDEPNGSKLIHNSDVSPQAATDQPEVVVKQTNLEKEDHVYLEDKDSQSSGSEMSLDSDFLLQSIIDQPQITILEQEHIELEDKHDQSCGSEISFDSDDPLQSVADQLQKAVKEISLWEDEEVNTEDKRRESGSYEIAYDSDVLPSAAGQTEEVLKEVNLWKKHVDLEDKIVKPSGSKITCGSDKPLHSVADEIQEAVKERNLREENVYLDNKGYELNGSGVIRSSNVPIQPVVEQLHILEQEHANLEDKSNDACGPEISFDSDNPIQPVDDQLQKAVKETSLWKEDRIYLEDKSYKLGDFEVTYNSDVSIQFVGDQSPVAVKEISFQKKDHNDLENKNYKSIASEIKFDSGVHFQIDVDQPQVACKETDFQKEKHLGMEEKTSEPSDSEMICVSDVPLQIVVNPSQGSVKETNLHEVVYLNLVTSDSDCEIISDSDTPFQSVTDQPQMTVKETNCINEDCIGVEDESCDSSCDSEMRYVCEGSPQSVTNQSKEIFKLVNQKGDYIILEDLSCDPCGSEIEFNADVSHQSMSYHSQRPYKKMKKYIGSEDKSCGSRGPKRKFNWENSSQSVTDQVQKATKKVNLQKNLGDAGLKNQSCEYSTSATDYDSSPESVIYEMADKENSLKMNLQCDPSLQCDSDQPNEAVNKIDLFETISFDLKDNHDTYSSSVSMVNPLSNLEKTKRIAEDNFDEPVLEDLPHVPPSFVGKTWSQIMREDDVKINALVKEFKEGRFHCYFDDDCETRTIKKNNSNEGKKVTWADLNQKTTSVQVLSDCDDIEGDVLDIDDFSMALDKPCLHSKAKRPYKQKWHMAPRCQTVKVSHGTQTNFNSYPVMKREIIRQEEDAPKRKRLRLQNDKITTKEMGTIEFPESRTEVLKPLQPNALVYVLSSPNTKPKEDESLSFSEMGQNSWDNIQYKYKQSSIRYYDPLTKQTVIDPPNTVVPESDSDNWVKIHFNRSDPDCRAQENDAYIQSSASASFTAVPVRYGYELKSHQEASGSSVFLEGSEILNSSDVPKESNFHLTLLNPDAAQVSAKSGRNEFLESKSKKMWRRKVTANDKPIVLQQKDRITSEKQPIWSRTKPGDIIRKYIPKYSAFLRHRYQSKNISIGMNLQKKKSEVRRQKKVKRPDQILS</sequence>
<gene>
    <name evidence="3" type="primary">ZDBF2</name>
</gene>
<dbReference type="HOGENOM" id="CLU_230228_0_0_1"/>
<name>G3TCW5_LOXAF</name>
<dbReference type="GeneTree" id="ENSGT00440000037606"/>
<keyword evidence="1" id="KW-0175">Coiled coil</keyword>